<dbReference type="InterPro" id="IPR037950">
    <property type="entry name" value="PgdA-like"/>
</dbReference>
<dbReference type="STRING" id="665467.SAMN02982931_01933"/>
<evidence type="ECO:0000313" key="7">
    <source>
        <dbReference type="Proteomes" id="UP000199071"/>
    </source>
</evidence>
<dbReference type="OrthoDB" id="9784220at2"/>
<gene>
    <name evidence="6" type="ORF">SAMN02982931_01933</name>
</gene>
<evidence type="ECO:0000256" key="4">
    <source>
        <dbReference type="ARBA" id="ARBA00032976"/>
    </source>
</evidence>
<dbReference type="CDD" id="cd10938">
    <property type="entry name" value="CE4_HpPgdA_like"/>
    <property type="match status" value="1"/>
</dbReference>
<dbReference type="PANTHER" id="PTHR47561:SF1">
    <property type="entry name" value="POLYSACCHARIDE DEACETYLASE FAMILY PROTEIN (AFU_ORTHOLOGUE AFUA_6G05030)"/>
    <property type="match status" value="1"/>
</dbReference>
<evidence type="ECO:0000313" key="6">
    <source>
        <dbReference type="EMBL" id="SDB24926.1"/>
    </source>
</evidence>
<name>A0A1G6BW94_9HYPH</name>
<dbReference type="SUPFAM" id="SSF88713">
    <property type="entry name" value="Glycoside hydrolase/deacetylase"/>
    <property type="match status" value="1"/>
</dbReference>
<dbReference type="PANTHER" id="PTHR47561">
    <property type="entry name" value="POLYSACCHARIDE DEACETYLASE FAMILY PROTEIN (AFU_ORTHOLOGUE AFUA_6G05030)"/>
    <property type="match status" value="1"/>
</dbReference>
<proteinExistence type="inferred from homology"/>
<evidence type="ECO:0000256" key="1">
    <source>
        <dbReference type="ARBA" id="ARBA00003236"/>
    </source>
</evidence>
<evidence type="ECO:0000259" key="5">
    <source>
        <dbReference type="PROSITE" id="PS51677"/>
    </source>
</evidence>
<dbReference type="Pfam" id="PF01522">
    <property type="entry name" value="Polysacc_deac_1"/>
    <property type="match status" value="1"/>
</dbReference>
<dbReference type="AlphaFoldDB" id="A0A1G6BW94"/>
<sequence>MDDARDVRIALTFDYDALSVWIGSFEATSPSMVSRGEFGPIALRRILKLLADYNIKSTFFVPGHTALAFPDTVVAIREAGHEIGHHGWVHENPLSLDADRERWVMEKGLEALDRIAGVRPVGYRSPAWDNSPQTIPLLLEFGFDYESSLMGNDYEPYWCRLGDAFNATDEFTWGKPVDLVEVPVAWHLDDFPHFEYVWSKAGVLPGYRPPSDLLEIWKGEFDYLYGKVGKGILNITMHPQVIGRGHRLLFLEEFIRHVADRPGVGFTTLGDYVRDWRVGKSPALPRDAGPNRAS</sequence>
<comment type="similarity">
    <text evidence="2">Belongs to the polysaccharide deacetylase family.</text>
</comment>
<dbReference type="InterPro" id="IPR011330">
    <property type="entry name" value="Glyco_hydro/deAcase_b/a-brl"/>
</dbReference>
<dbReference type="GO" id="GO:0016810">
    <property type="term" value="F:hydrolase activity, acting on carbon-nitrogen (but not peptide) bonds"/>
    <property type="evidence" value="ECO:0007669"/>
    <property type="project" value="InterPro"/>
</dbReference>
<feature type="domain" description="NodB homology" evidence="5">
    <location>
        <begin position="30"/>
        <end position="267"/>
    </location>
</feature>
<keyword evidence="7" id="KW-1185">Reference proteome</keyword>
<evidence type="ECO:0000256" key="3">
    <source>
        <dbReference type="ARBA" id="ARBA00020071"/>
    </source>
</evidence>
<dbReference type="Proteomes" id="UP000199071">
    <property type="component" value="Unassembled WGS sequence"/>
</dbReference>
<comment type="function">
    <text evidence="1">Is involved in generating a small heat-stable compound (Nod), an acylated oligomer of N-acetylglucosamine, that stimulates mitosis in various plant protoplasts.</text>
</comment>
<dbReference type="Gene3D" id="3.20.20.370">
    <property type="entry name" value="Glycoside hydrolase/deacetylase"/>
    <property type="match status" value="1"/>
</dbReference>
<dbReference type="GO" id="GO:0005975">
    <property type="term" value="P:carbohydrate metabolic process"/>
    <property type="evidence" value="ECO:0007669"/>
    <property type="project" value="InterPro"/>
</dbReference>
<dbReference type="RefSeq" id="WP_090876195.1">
    <property type="nucleotide sequence ID" value="NZ_FMXQ01000003.1"/>
</dbReference>
<evidence type="ECO:0000256" key="2">
    <source>
        <dbReference type="ARBA" id="ARBA00010973"/>
    </source>
</evidence>
<dbReference type="PROSITE" id="PS51677">
    <property type="entry name" value="NODB"/>
    <property type="match status" value="1"/>
</dbReference>
<protein>
    <recommendedName>
        <fullName evidence="3">Chitooligosaccharide deacetylase</fullName>
    </recommendedName>
    <alternativeName>
        <fullName evidence="4">Nodulation protein B</fullName>
    </alternativeName>
</protein>
<dbReference type="EMBL" id="FMXQ01000003">
    <property type="protein sequence ID" value="SDB24926.1"/>
    <property type="molecule type" value="Genomic_DNA"/>
</dbReference>
<dbReference type="InterPro" id="IPR002509">
    <property type="entry name" value="NODB_dom"/>
</dbReference>
<organism evidence="6 7">
    <name type="scientific">Bauldia litoralis</name>
    <dbReference type="NCBI Taxonomy" id="665467"/>
    <lineage>
        <taxon>Bacteria</taxon>
        <taxon>Pseudomonadati</taxon>
        <taxon>Pseudomonadota</taxon>
        <taxon>Alphaproteobacteria</taxon>
        <taxon>Hyphomicrobiales</taxon>
        <taxon>Kaistiaceae</taxon>
        <taxon>Bauldia</taxon>
    </lineage>
</organism>
<reference evidence="6 7" key="1">
    <citation type="submission" date="2016-10" db="EMBL/GenBank/DDBJ databases">
        <authorList>
            <person name="de Groot N.N."/>
        </authorList>
    </citation>
    <scope>NUCLEOTIDE SEQUENCE [LARGE SCALE GENOMIC DNA]</scope>
    <source>
        <strain evidence="6 7">ATCC 35022</strain>
    </source>
</reference>
<accession>A0A1G6BW94</accession>